<dbReference type="GO" id="GO:0016853">
    <property type="term" value="F:isomerase activity"/>
    <property type="evidence" value="ECO:0007669"/>
    <property type="project" value="UniProtKB-KW"/>
</dbReference>
<gene>
    <name evidence="2" type="ORF">EV384_4752</name>
</gene>
<evidence type="ECO:0000259" key="1">
    <source>
        <dbReference type="Pfam" id="PF13474"/>
    </source>
</evidence>
<protein>
    <submittedName>
        <fullName evidence="2">Ketosteroid isomerase-like protein</fullName>
    </submittedName>
</protein>
<dbReference type="Gene3D" id="3.10.450.50">
    <property type="match status" value="1"/>
</dbReference>
<dbReference type="SUPFAM" id="SSF54427">
    <property type="entry name" value="NTF2-like"/>
    <property type="match status" value="1"/>
</dbReference>
<keyword evidence="3" id="KW-1185">Reference proteome</keyword>
<dbReference type="EMBL" id="SHLD01000001">
    <property type="protein sequence ID" value="RZU76132.1"/>
    <property type="molecule type" value="Genomic_DNA"/>
</dbReference>
<keyword evidence="2" id="KW-0413">Isomerase</keyword>
<evidence type="ECO:0000313" key="2">
    <source>
        <dbReference type="EMBL" id="RZU76132.1"/>
    </source>
</evidence>
<evidence type="ECO:0000313" key="3">
    <source>
        <dbReference type="Proteomes" id="UP000294114"/>
    </source>
</evidence>
<name>A0A4Q8BDY9_9ACTN</name>
<comment type="caution">
    <text evidence="2">The sequence shown here is derived from an EMBL/GenBank/DDBJ whole genome shotgun (WGS) entry which is preliminary data.</text>
</comment>
<dbReference type="AlphaFoldDB" id="A0A4Q8BDY9"/>
<dbReference type="InterPro" id="IPR037401">
    <property type="entry name" value="SnoaL-like"/>
</dbReference>
<sequence>MDKIREAIEGKASLLQQGDAKAIMSYYAPSFVEYTLAPPLRQPGDGRNPAGLEAWMATFEAPPRREVTQLEITTDGDVAFATSLDCLTAVPRGSTEPFSLWFRVTLGLRRIDGRWLVTHEHESVPFEMDGSFRASTGLTPTD</sequence>
<dbReference type="RefSeq" id="WP_130336606.1">
    <property type="nucleotide sequence ID" value="NZ_SHLD01000001.1"/>
</dbReference>
<proteinExistence type="predicted"/>
<accession>A0A4Q8BDY9</accession>
<dbReference type="InterPro" id="IPR032710">
    <property type="entry name" value="NTF2-like_dom_sf"/>
</dbReference>
<dbReference type="Pfam" id="PF13474">
    <property type="entry name" value="SnoaL_3"/>
    <property type="match status" value="1"/>
</dbReference>
<reference evidence="2 3" key="1">
    <citation type="submission" date="2019-02" db="EMBL/GenBank/DDBJ databases">
        <title>Sequencing the genomes of 1000 actinobacteria strains.</title>
        <authorList>
            <person name="Klenk H.-P."/>
        </authorList>
    </citation>
    <scope>NUCLEOTIDE SEQUENCE [LARGE SCALE GENOMIC DNA]</scope>
    <source>
        <strain evidence="2 3">DSM 45612</strain>
    </source>
</reference>
<dbReference type="Proteomes" id="UP000294114">
    <property type="component" value="Unassembled WGS sequence"/>
</dbReference>
<dbReference type="OrthoDB" id="9812295at2"/>
<feature type="domain" description="SnoaL-like" evidence="1">
    <location>
        <begin position="4"/>
        <end position="126"/>
    </location>
</feature>
<organism evidence="2 3">
    <name type="scientific">Micromonospora kangleipakensis</name>
    <dbReference type="NCBI Taxonomy" id="1077942"/>
    <lineage>
        <taxon>Bacteria</taxon>
        <taxon>Bacillati</taxon>
        <taxon>Actinomycetota</taxon>
        <taxon>Actinomycetes</taxon>
        <taxon>Micromonosporales</taxon>
        <taxon>Micromonosporaceae</taxon>
        <taxon>Micromonospora</taxon>
    </lineage>
</organism>